<dbReference type="AlphaFoldDB" id="A0ABD5JS53"/>
<dbReference type="EMBL" id="JBBHKQ010000001">
    <property type="protein sequence ID" value="MEJ5899500.1"/>
    <property type="molecule type" value="Genomic_DNA"/>
</dbReference>
<gene>
    <name evidence="2" type="ORF">WIX40_05175</name>
</gene>
<comment type="caution">
    <text evidence="2">The sequence shown here is derived from an EMBL/GenBank/DDBJ whole genome shotgun (WGS) entry which is preliminary data.</text>
</comment>
<dbReference type="PANTHER" id="PTHR43581">
    <property type="entry name" value="ATP/GTP PHOSPHATASE"/>
    <property type="match status" value="1"/>
</dbReference>
<dbReference type="SUPFAM" id="SSF52540">
    <property type="entry name" value="P-loop containing nucleoside triphosphate hydrolases"/>
    <property type="match status" value="1"/>
</dbReference>
<evidence type="ECO:0000313" key="3">
    <source>
        <dbReference type="Proteomes" id="UP001362311"/>
    </source>
</evidence>
<dbReference type="RefSeq" id="WP_339438936.1">
    <property type="nucleotide sequence ID" value="NZ_JBBHKQ010000001.1"/>
</dbReference>
<dbReference type="Gene3D" id="3.40.50.300">
    <property type="entry name" value="P-loop containing nucleotide triphosphate hydrolases"/>
    <property type="match status" value="1"/>
</dbReference>
<protein>
    <submittedName>
        <fullName evidence="2">AAA family ATPase</fullName>
    </submittedName>
</protein>
<dbReference type="Pfam" id="PF13175">
    <property type="entry name" value="AAA_15"/>
    <property type="match status" value="1"/>
</dbReference>
<name>A0ABD5JS53_9HYPH</name>
<proteinExistence type="predicted"/>
<sequence length="475" mass="53637">MIKRSVALMHFQFENLGLLDQVDLELANLTLICGENNTGKTYATYAVYGFLRSWRQILRVVIEDEIDTLLKDSDQYRIDLGAMFDGKIDDYLKRMGKIYVGGLPRAFATQAEIFEKTVFIPSACLETDISSKAFQRTVKAGTGGKVLATLTKESDSVMLEVLVADEEVIMRPFGGLTDFIVDAIAEIVFAQHLPRVHISSAERTGAAIFRKELDMARTRMLKAINQIDSKELRRNPFKILQEIETDYAWPVEDNVDFVRQLEDIDKRTGELAAHNPELLVAFDTIIGGSYKVVKQELVYQAKGAGKQRFTMNEASSCIRALLDVGFYLRCRARSGDIFIIDEPELNLHPKNQRAFARLVARMVNAGIKVFITTHSDYLVKELNTLIMLHQRTEHTRSVQQQYKYADEELLDPAVVRLYMTATIAKPSTGAGRRGKVRTLKLANIYPDRGIEVETFDDTIEVMNAIQGEILYGGDL</sequence>
<accession>A0ABD5JS53</accession>
<evidence type="ECO:0000313" key="2">
    <source>
        <dbReference type="EMBL" id="MEJ5899500.1"/>
    </source>
</evidence>
<dbReference type="Proteomes" id="UP001362311">
    <property type="component" value="Unassembled WGS sequence"/>
</dbReference>
<evidence type="ECO:0000259" key="1">
    <source>
        <dbReference type="Pfam" id="PF13175"/>
    </source>
</evidence>
<dbReference type="PANTHER" id="PTHR43581:SF2">
    <property type="entry name" value="EXCINUCLEASE ATPASE SUBUNIT"/>
    <property type="match status" value="1"/>
</dbReference>
<dbReference type="CDD" id="cd00267">
    <property type="entry name" value="ABC_ATPase"/>
    <property type="match status" value="1"/>
</dbReference>
<feature type="domain" description="Endonuclease GajA/Old nuclease/RecF-like AAA" evidence="1">
    <location>
        <begin position="255"/>
        <end position="379"/>
    </location>
</feature>
<dbReference type="InterPro" id="IPR051396">
    <property type="entry name" value="Bact_Antivir_Def_Nuclease"/>
</dbReference>
<organism evidence="2 3">
    <name type="scientific">Ochrobactrum teleogrylli</name>
    <dbReference type="NCBI Taxonomy" id="2479765"/>
    <lineage>
        <taxon>Bacteria</taxon>
        <taxon>Pseudomonadati</taxon>
        <taxon>Pseudomonadota</taxon>
        <taxon>Alphaproteobacteria</taxon>
        <taxon>Hyphomicrobiales</taxon>
        <taxon>Brucellaceae</taxon>
        <taxon>Brucella/Ochrobactrum group</taxon>
        <taxon>Ochrobactrum</taxon>
    </lineage>
</organism>
<dbReference type="InterPro" id="IPR027417">
    <property type="entry name" value="P-loop_NTPase"/>
</dbReference>
<dbReference type="InterPro" id="IPR041685">
    <property type="entry name" value="AAA_GajA/Old/RecF-like"/>
</dbReference>
<reference evidence="2 3" key="1">
    <citation type="submission" date="2024-03" db="EMBL/GenBank/DDBJ databases">
        <title>Reference genomes for the five species model microbial community.</title>
        <authorList>
            <person name="Padfield D."/>
        </authorList>
    </citation>
    <scope>NUCLEOTIDE SEQUENCE [LARGE SCALE GENOMIC DNA]</scope>
    <source>
        <strain evidence="2 3">AB1</strain>
    </source>
</reference>